<evidence type="ECO:0000313" key="3">
    <source>
        <dbReference type="Proteomes" id="UP000023152"/>
    </source>
</evidence>
<feature type="region of interest" description="Disordered" evidence="1">
    <location>
        <begin position="29"/>
        <end position="54"/>
    </location>
</feature>
<comment type="caution">
    <text evidence="2">The sequence shown here is derived from an EMBL/GenBank/DDBJ whole genome shotgun (WGS) entry which is preliminary data.</text>
</comment>
<name>X6NTQ6_RETFI</name>
<organism evidence="2 3">
    <name type="scientific">Reticulomyxa filosa</name>
    <dbReference type="NCBI Taxonomy" id="46433"/>
    <lineage>
        <taxon>Eukaryota</taxon>
        <taxon>Sar</taxon>
        <taxon>Rhizaria</taxon>
        <taxon>Retaria</taxon>
        <taxon>Foraminifera</taxon>
        <taxon>Monothalamids</taxon>
        <taxon>Reticulomyxidae</taxon>
        <taxon>Reticulomyxa</taxon>
    </lineage>
</organism>
<sequence length="167" mass="18710">MTYHPTKEEASDESCLCVRTCEATRMSTQIQRLQNPEKTTTESKAKPSSLSQVIKKSKTTSVTTQFVAFRDSSCNESESEMSTKKKVNATQATKISHESAFSFSNAVIAILSTPVSMKITTSTEKERHCNASGKDLTNKPPAQNGQLNQIKRNVYMLFFNKSYFFKK</sequence>
<dbReference type="AlphaFoldDB" id="X6NTQ6"/>
<dbReference type="Proteomes" id="UP000023152">
    <property type="component" value="Unassembled WGS sequence"/>
</dbReference>
<protein>
    <submittedName>
        <fullName evidence="2">Uncharacterized protein</fullName>
    </submittedName>
</protein>
<keyword evidence="3" id="KW-1185">Reference proteome</keyword>
<evidence type="ECO:0000313" key="2">
    <source>
        <dbReference type="EMBL" id="ETO29154.1"/>
    </source>
</evidence>
<feature type="compositionally biased region" description="Polar residues" evidence="1">
    <location>
        <begin position="29"/>
        <end position="38"/>
    </location>
</feature>
<reference evidence="2 3" key="1">
    <citation type="journal article" date="2013" name="Curr. Biol.">
        <title>The Genome of the Foraminiferan Reticulomyxa filosa.</title>
        <authorList>
            <person name="Glockner G."/>
            <person name="Hulsmann N."/>
            <person name="Schleicher M."/>
            <person name="Noegel A.A."/>
            <person name="Eichinger L."/>
            <person name="Gallinger C."/>
            <person name="Pawlowski J."/>
            <person name="Sierra R."/>
            <person name="Euteneuer U."/>
            <person name="Pillet L."/>
            <person name="Moustafa A."/>
            <person name="Platzer M."/>
            <person name="Groth M."/>
            <person name="Szafranski K."/>
            <person name="Schliwa M."/>
        </authorList>
    </citation>
    <scope>NUCLEOTIDE SEQUENCE [LARGE SCALE GENOMIC DNA]</scope>
</reference>
<gene>
    <name evidence="2" type="ORF">RFI_07972</name>
</gene>
<dbReference type="EMBL" id="ASPP01006218">
    <property type="protein sequence ID" value="ETO29154.1"/>
    <property type="molecule type" value="Genomic_DNA"/>
</dbReference>
<evidence type="ECO:0000256" key="1">
    <source>
        <dbReference type="SAM" id="MobiDB-lite"/>
    </source>
</evidence>
<proteinExistence type="predicted"/>
<accession>X6NTQ6</accession>